<dbReference type="RefSeq" id="WP_083561800.1">
    <property type="nucleotide sequence ID" value="NZ_AQQV01000002.1"/>
</dbReference>
<keyword evidence="4" id="KW-0012">Acyltransferase</keyword>
<dbReference type="InterPro" id="IPR001451">
    <property type="entry name" value="Hexapep"/>
</dbReference>
<keyword evidence="2 5" id="KW-0808">Transferase</keyword>
<comment type="similarity">
    <text evidence="1">Belongs to the transferase hexapeptide repeat family.</text>
</comment>
<evidence type="ECO:0000256" key="4">
    <source>
        <dbReference type="ARBA" id="ARBA00023315"/>
    </source>
</evidence>
<evidence type="ECO:0000313" key="5">
    <source>
        <dbReference type="EMBL" id="ORE87177.1"/>
    </source>
</evidence>
<dbReference type="AlphaFoldDB" id="A0A1Y1SDW0"/>
<proteinExistence type="inferred from homology"/>
<dbReference type="SUPFAM" id="SSF51161">
    <property type="entry name" value="Trimeric LpxA-like enzymes"/>
    <property type="match status" value="1"/>
</dbReference>
<evidence type="ECO:0000313" key="6">
    <source>
        <dbReference type="Proteomes" id="UP000192342"/>
    </source>
</evidence>
<dbReference type="InterPro" id="IPR050179">
    <property type="entry name" value="Trans_hexapeptide_repeat"/>
</dbReference>
<evidence type="ECO:0000256" key="2">
    <source>
        <dbReference type="ARBA" id="ARBA00022679"/>
    </source>
</evidence>
<protein>
    <submittedName>
        <fullName evidence="5">Transferase hexapeptide repeat containing protein</fullName>
    </submittedName>
</protein>
<dbReference type="PANTHER" id="PTHR43300">
    <property type="entry name" value="ACETYLTRANSFERASE"/>
    <property type="match status" value="1"/>
</dbReference>
<dbReference type="InterPro" id="IPR011004">
    <property type="entry name" value="Trimer_LpxA-like_sf"/>
</dbReference>
<dbReference type="InterPro" id="IPR018357">
    <property type="entry name" value="Hexapep_transf_CS"/>
</dbReference>
<dbReference type="Gene3D" id="2.160.10.10">
    <property type="entry name" value="Hexapeptide repeat proteins"/>
    <property type="match status" value="1"/>
</dbReference>
<dbReference type="PANTHER" id="PTHR43300:SF11">
    <property type="entry name" value="ACETYLTRANSFERASE RV3034C-RELATED"/>
    <property type="match status" value="1"/>
</dbReference>
<sequence>MTALPAGLRSVNAQSLHDHGLIVRDPSALAGTLRFERPGWVFAHRLKNCSIGAFTFFNAAGKTSVYRTRLGRYSQIGESSIIGPPEHPMDWFSSHPFAFTRPDEVPVMYELDDFARLAPTADAGESWASQQVNDTVVGHEAYIGAGAFIKRGVTIGDGAVVGAGSIVTRDVPPFAIVVGSPAKVVRQRFSDAIVERLLALQWWNYDLAPWRDQVDFSEVEPTLEFLEDCLASGALEPLVPDTFELRARAGGYDIRRLERPLYHTRRMPHTRCA</sequence>
<dbReference type="CDD" id="cd03349">
    <property type="entry name" value="LbH_XAT"/>
    <property type="match status" value="1"/>
</dbReference>
<dbReference type="GO" id="GO:0016746">
    <property type="term" value="F:acyltransferase activity"/>
    <property type="evidence" value="ECO:0007669"/>
    <property type="project" value="UniProtKB-KW"/>
</dbReference>
<dbReference type="PROSITE" id="PS00101">
    <property type="entry name" value="HEXAPEP_TRANSFERASES"/>
    <property type="match status" value="1"/>
</dbReference>
<dbReference type="STRING" id="1317117.ATO7_09057"/>
<organism evidence="5 6">
    <name type="scientific">Oceanococcus atlanticus</name>
    <dbReference type="NCBI Taxonomy" id="1317117"/>
    <lineage>
        <taxon>Bacteria</taxon>
        <taxon>Pseudomonadati</taxon>
        <taxon>Pseudomonadota</taxon>
        <taxon>Gammaproteobacteria</taxon>
        <taxon>Chromatiales</taxon>
        <taxon>Oceanococcaceae</taxon>
        <taxon>Oceanococcus</taxon>
    </lineage>
</organism>
<accession>A0A1Y1SDW0</accession>
<dbReference type="EMBL" id="AQQV01000002">
    <property type="protein sequence ID" value="ORE87177.1"/>
    <property type="molecule type" value="Genomic_DNA"/>
</dbReference>
<reference evidence="5 6" key="1">
    <citation type="submission" date="2013-04" db="EMBL/GenBank/DDBJ databases">
        <title>Oceanococcus atlanticus 22II-S10r2 Genome Sequencing.</title>
        <authorList>
            <person name="Lai Q."/>
            <person name="Li G."/>
            <person name="Shao Z."/>
        </authorList>
    </citation>
    <scope>NUCLEOTIDE SEQUENCE [LARGE SCALE GENOMIC DNA]</scope>
    <source>
        <strain evidence="5 6">22II-S10r2</strain>
    </source>
</reference>
<gene>
    <name evidence="5" type="ORF">ATO7_09057</name>
</gene>
<dbReference type="Pfam" id="PF00132">
    <property type="entry name" value="Hexapep"/>
    <property type="match status" value="1"/>
</dbReference>
<keyword evidence="6" id="KW-1185">Reference proteome</keyword>
<keyword evidence="3" id="KW-0677">Repeat</keyword>
<dbReference type="OrthoDB" id="9815592at2"/>
<name>A0A1Y1SDW0_9GAMM</name>
<dbReference type="Proteomes" id="UP000192342">
    <property type="component" value="Unassembled WGS sequence"/>
</dbReference>
<evidence type="ECO:0000256" key="1">
    <source>
        <dbReference type="ARBA" id="ARBA00007274"/>
    </source>
</evidence>
<comment type="caution">
    <text evidence="5">The sequence shown here is derived from an EMBL/GenBank/DDBJ whole genome shotgun (WGS) entry which is preliminary data.</text>
</comment>
<evidence type="ECO:0000256" key="3">
    <source>
        <dbReference type="ARBA" id="ARBA00022737"/>
    </source>
</evidence>